<organism evidence="19 20">
    <name type="scientific">Nocardioides massiliensis</name>
    <dbReference type="NCBI Taxonomy" id="1325935"/>
    <lineage>
        <taxon>Bacteria</taxon>
        <taxon>Bacillati</taxon>
        <taxon>Actinomycetota</taxon>
        <taxon>Actinomycetes</taxon>
        <taxon>Propionibacteriales</taxon>
        <taxon>Nocardioidaceae</taxon>
        <taxon>Nocardioides</taxon>
    </lineage>
</organism>
<evidence type="ECO:0000256" key="16">
    <source>
        <dbReference type="SAM" id="MobiDB-lite"/>
    </source>
</evidence>
<evidence type="ECO:0000256" key="10">
    <source>
        <dbReference type="ARBA" id="ARBA00022989"/>
    </source>
</evidence>
<evidence type="ECO:0000256" key="12">
    <source>
        <dbReference type="ARBA" id="ARBA00023136"/>
    </source>
</evidence>
<dbReference type="Pfam" id="PF00116">
    <property type="entry name" value="COX2"/>
    <property type="match status" value="1"/>
</dbReference>
<evidence type="ECO:0000313" key="20">
    <source>
        <dbReference type="Proteomes" id="UP001240447"/>
    </source>
</evidence>
<evidence type="ECO:0000256" key="7">
    <source>
        <dbReference type="ARBA" id="ARBA00022723"/>
    </source>
</evidence>
<evidence type="ECO:0000256" key="6">
    <source>
        <dbReference type="ARBA" id="ARBA00022692"/>
    </source>
</evidence>
<dbReference type="EC" id="7.1.1.9" evidence="3"/>
<dbReference type="InterPro" id="IPR001505">
    <property type="entry name" value="Copper_CuA"/>
</dbReference>
<dbReference type="Proteomes" id="UP001240447">
    <property type="component" value="Unassembled WGS sequence"/>
</dbReference>
<dbReference type="PRINTS" id="PR01166">
    <property type="entry name" value="CYCOXIDASEII"/>
</dbReference>
<keyword evidence="5" id="KW-0679">Respiratory chain</keyword>
<dbReference type="PROSITE" id="PS50857">
    <property type="entry name" value="COX2_CUA"/>
    <property type="match status" value="1"/>
</dbReference>
<evidence type="ECO:0000256" key="2">
    <source>
        <dbReference type="ARBA" id="ARBA00007866"/>
    </source>
</evidence>
<dbReference type="EMBL" id="JAUSQM010000001">
    <property type="protein sequence ID" value="MDP9823588.1"/>
    <property type="molecule type" value="Genomic_DNA"/>
</dbReference>
<dbReference type="SUPFAM" id="SSF81464">
    <property type="entry name" value="Cytochrome c oxidase subunit II-like, transmembrane region"/>
    <property type="match status" value="1"/>
</dbReference>
<reference evidence="19 20" key="1">
    <citation type="submission" date="2023-07" db="EMBL/GenBank/DDBJ databases">
        <title>Sequencing the genomes of 1000 actinobacteria strains.</title>
        <authorList>
            <person name="Klenk H.-P."/>
        </authorList>
    </citation>
    <scope>NUCLEOTIDE SEQUENCE [LARGE SCALE GENOMIC DNA]</scope>
    <source>
        <strain evidence="19 20">GD13</strain>
    </source>
</reference>
<comment type="subcellular location">
    <subcellularLocation>
        <location evidence="1">Membrane</location>
        <topology evidence="1">Multi-pass membrane protein</topology>
    </subcellularLocation>
</comment>
<dbReference type="InterPro" id="IPR014222">
    <property type="entry name" value="Cyt_c_oxidase_su2"/>
</dbReference>
<evidence type="ECO:0000256" key="17">
    <source>
        <dbReference type="SAM" id="Phobius"/>
    </source>
</evidence>
<evidence type="ECO:0000256" key="11">
    <source>
        <dbReference type="ARBA" id="ARBA00023008"/>
    </source>
</evidence>
<dbReference type="InterPro" id="IPR036257">
    <property type="entry name" value="Cyt_c_oxidase_su2_TM_sf"/>
</dbReference>
<feature type="region of interest" description="Disordered" evidence="16">
    <location>
        <begin position="223"/>
        <end position="255"/>
    </location>
</feature>
<feature type="domain" description="Cytochrome oxidase subunit II copper A binding" evidence="18">
    <location>
        <begin position="90"/>
        <end position="214"/>
    </location>
</feature>
<dbReference type="InterPro" id="IPR002429">
    <property type="entry name" value="CcO_II-like_C"/>
</dbReference>
<keyword evidence="7" id="KW-0479">Metal-binding</keyword>
<proteinExistence type="inferred from homology"/>
<dbReference type="NCBIfam" id="TIGR02866">
    <property type="entry name" value="CoxB"/>
    <property type="match status" value="1"/>
</dbReference>
<evidence type="ECO:0000256" key="13">
    <source>
        <dbReference type="ARBA" id="ARBA00024688"/>
    </source>
</evidence>
<keyword evidence="6 17" id="KW-0812">Transmembrane</keyword>
<gene>
    <name evidence="19" type="ORF">J2S59_003397</name>
</gene>
<evidence type="ECO:0000256" key="14">
    <source>
        <dbReference type="ARBA" id="ARBA00031399"/>
    </source>
</evidence>
<comment type="function">
    <text evidence="13">Subunits I and II form the functional core of the enzyme complex. Electrons originating in cytochrome c are transferred via heme a and Cu(A) to the binuclear center formed by heme a3 and Cu(B).</text>
</comment>
<dbReference type="PROSITE" id="PS00078">
    <property type="entry name" value="COX2"/>
    <property type="match status" value="1"/>
</dbReference>
<evidence type="ECO:0000256" key="9">
    <source>
        <dbReference type="ARBA" id="ARBA00022982"/>
    </source>
</evidence>
<dbReference type="Gene3D" id="2.60.40.420">
    <property type="entry name" value="Cupredoxins - blue copper proteins"/>
    <property type="match status" value="1"/>
</dbReference>
<dbReference type="InterPro" id="IPR045187">
    <property type="entry name" value="CcO_II"/>
</dbReference>
<dbReference type="Gene3D" id="1.10.287.90">
    <property type="match status" value="1"/>
</dbReference>
<feature type="transmembrane region" description="Helical" evidence="17">
    <location>
        <begin position="60"/>
        <end position="79"/>
    </location>
</feature>
<evidence type="ECO:0000313" key="19">
    <source>
        <dbReference type="EMBL" id="MDP9823588.1"/>
    </source>
</evidence>
<dbReference type="CDD" id="cd13919">
    <property type="entry name" value="CuRO_HCO_II_like_5"/>
    <property type="match status" value="1"/>
</dbReference>
<keyword evidence="11" id="KW-0186">Copper</keyword>
<evidence type="ECO:0000256" key="1">
    <source>
        <dbReference type="ARBA" id="ARBA00004141"/>
    </source>
</evidence>
<comment type="similarity">
    <text evidence="2">Belongs to the cytochrome c oxidase subunit 2 family.</text>
</comment>
<dbReference type="PANTHER" id="PTHR22888:SF9">
    <property type="entry name" value="CYTOCHROME C OXIDASE SUBUNIT 2"/>
    <property type="match status" value="1"/>
</dbReference>
<evidence type="ECO:0000256" key="15">
    <source>
        <dbReference type="ARBA" id="ARBA00047816"/>
    </source>
</evidence>
<keyword evidence="9" id="KW-0249">Electron transport</keyword>
<keyword evidence="8" id="KW-1278">Translocase</keyword>
<dbReference type="InterPro" id="IPR008972">
    <property type="entry name" value="Cupredoxin"/>
</dbReference>
<keyword evidence="4" id="KW-0813">Transport</keyword>
<protein>
    <recommendedName>
        <fullName evidence="3">cytochrome-c oxidase</fullName>
        <ecNumber evidence="3">7.1.1.9</ecNumber>
    </recommendedName>
    <alternativeName>
        <fullName evidence="14">Cytochrome aa3 subunit 2</fullName>
    </alternativeName>
</protein>
<sequence length="255" mass="28895">MPEPVTEEAPAIFELWKWSWVAALIVGVIVWGLIGYAALRFRRRSDDEVPVQMRYNLPIETFYTIAPVVMVIVFFFFTVQTQNKVLANPTPDHTITVVGQQWSWTFNYEDEDAVDGQTVHDVGTPSEMPTLVLPVNQTVRFHLHSPDVVHSFWVPNFLMKLDVVPGRDNYFTATPDKIGTYVGRCAELCGTYHSRMLFSVEVVEQAEYEEHLRALEEAGNVGRLMGGEGSASAEDRASEQEQQDLDDDYDTGDDE</sequence>
<dbReference type="PANTHER" id="PTHR22888">
    <property type="entry name" value="CYTOCHROME C OXIDASE, SUBUNIT II"/>
    <property type="match status" value="1"/>
</dbReference>
<keyword evidence="10 17" id="KW-1133">Transmembrane helix</keyword>
<accession>A0ABT9NT55</accession>
<keyword evidence="12 17" id="KW-0472">Membrane</keyword>
<keyword evidence="20" id="KW-1185">Reference proteome</keyword>
<feature type="transmembrane region" description="Helical" evidence="17">
    <location>
        <begin position="20"/>
        <end position="39"/>
    </location>
</feature>
<evidence type="ECO:0000256" key="8">
    <source>
        <dbReference type="ARBA" id="ARBA00022967"/>
    </source>
</evidence>
<dbReference type="SUPFAM" id="SSF49503">
    <property type="entry name" value="Cupredoxins"/>
    <property type="match status" value="1"/>
</dbReference>
<feature type="compositionally biased region" description="Acidic residues" evidence="16">
    <location>
        <begin position="241"/>
        <end position="255"/>
    </location>
</feature>
<comment type="catalytic activity">
    <reaction evidence="15">
        <text>4 Fe(II)-[cytochrome c] + O2 + 8 H(+)(in) = 4 Fe(III)-[cytochrome c] + 2 H2O + 4 H(+)(out)</text>
        <dbReference type="Rhea" id="RHEA:11436"/>
        <dbReference type="Rhea" id="RHEA-COMP:10350"/>
        <dbReference type="Rhea" id="RHEA-COMP:14399"/>
        <dbReference type="ChEBI" id="CHEBI:15377"/>
        <dbReference type="ChEBI" id="CHEBI:15378"/>
        <dbReference type="ChEBI" id="CHEBI:15379"/>
        <dbReference type="ChEBI" id="CHEBI:29033"/>
        <dbReference type="ChEBI" id="CHEBI:29034"/>
        <dbReference type="EC" id="7.1.1.9"/>
    </reaction>
</comment>
<evidence type="ECO:0000256" key="3">
    <source>
        <dbReference type="ARBA" id="ARBA00012949"/>
    </source>
</evidence>
<evidence type="ECO:0000259" key="18">
    <source>
        <dbReference type="PROSITE" id="PS50857"/>
    </source>
</evidence>
<evidence type="ECO:0000256" key="5">
    <source>
        <dbReference type="ARBA" id="ARBA00022660"/>
    </source>
</evidence>
<name>A0ABT9NT55_9ACTN</name>
<comment type="caution">
    <text evidence="19">The sequence shown here is derived from an EMBL/GenBank/DDBJ whole genome shotgun (WGS) entry which is preliminary data.</text>
</comment>
<evidence type="ECO:0000256" key="4">
    <source>
        <dbReference type="ARBA" id="ARBA00022448"/>
    </source>
</evidence>